<dbReference type="Gene3D" id="3.10.129.10">
    <property type="entry name" value="Hotdog Thioesterase"/>
    <property type="match status" value="1"/>
</dbReference>
<dbReference type="RefSeq" id="WP_175020833.1">
    <property type="nucleotide sequence ID" value="NZ_CABVQC010000001.1"/>
</dbReference>
<feature type="domain" description="MaoC-like" evidence="2">
    <location>
        <begin position="17"/>
        <end position="108"/>
    </location>
</feature>
<dbReference type="PANTHER" id="PTHR43437">
    <property type="entry name" value="HYDROXYACYL-THIOESTER DEHYDRATASE TYPE 2, MITOCHONDRIAL-RELATED"/>
    <property type="match status" value="1"/>
</dbReference>
<dbReference type="InterPro" id="IPR029069">
    <property type="entry name" value="HotDog_dom_sf"/>
</dbReference>
<evidence type="ECO:0000256" key="1">
    <source>
        <dbReference type="ARBA" id="ARBA00023239"/>
    </source>
</evidence>
<dbReference type="SUPFAM" id="SSF54637">
    <property type="entry name" value="Thioesterase/thiol ester dehydrase-isomerase"/>
    <property type="match status" value="1"/>
</dbReference>
<dbReference type="GO" id="GO:0006633">
    <property type="term" value="P:fatty acid biosynthetic process"/>
    <property type="evidence" value="ECO:0007669"/>
    <property type="project" value="InterPro"/>
</dbReference>
<accession>A0A6P2H1J1</accession>
<dbReference type="PANTHER" id="PTHR43437:SF3">
    <property type="entry name" value="HYDROXYACYL-THIOESTER DEHYDRATASE TYPE 2, MITOCHONDRIAL"/>
    <property type="match status" value="1"/>
</dbReference>
<dbReference type="InterPro" id="IPR002539">
    <property type="entry name" value="MaoC-like_dom"/>
</dbReference>
<sequence length="145" mass="15899">MNTHAGHYFEDLEVGMSAEITRVVTSTDIEAFAELTGDRNPIHLDDAWASQTRFGGRIAHGMLTGALISAVIGTRLPGPGNIYLRQMLEFRGPVRPGDTVTAEVRIARLEPEKRRVFLDTACRCGGVEVLRGEAVLRVQSRAEPL</sequence>
<dbReference type="GO" id="GO:0019171">
    <property type="term" value="F:(3R)-hydroxyacyl-[acyl-carrier-protein] dehydratase activity"/>
    <property type="evidence" value="ECO:0007669"/>
    <property type="project" value="TreeGrafter"/>
</dbReference>
<dbReference type="EMBL" id="CABVQC010000001">
    <property type="protein sequence ID" value="VWB10863.1"/>
    <property type="molecule type" value="Genomic_DNA"/>
</dbReference>
<dbReference type="CDD" id="cd03449">
    <property type="entry name" value="R_hydratase"/>
    <property type="match status" value="1"/>
</dbReference>
<reference evidence="3 4" key="1">
    <citation type="submission" date="2019-09" db="EMBL/GenBank/DDBJ databases">
        <authorList>
            <person name="Depoorter E."/>
        </authorList>
    </citation>
    <scope>NUCLEOTIDE SEQUENCE [LARGE SCALE GENOMIC DNA]</scope>
    <source>
        <strain evidence="3">LMG 13014</strain>
    </source>
</reference>
<keyword evidence="1" id="KW-0456">Lyase</keyword>
<name>A0A6P2H1J1_9BURK</name>
<dbReference type="Pfam" id="PF01575">
    <property type="entry name" value="MaoC_dehydratas"/>
    <property type="match status" value="1"/>
</dbReference>
<evidence type="ECO:0000259" key="2">
    <source>
        <dbReference type="Pfam" id="PF01575"/>
    </source>
</evidence>
<dbReference type="InterPro" id="IPR050965">
    <property type="entry name" value="UPF0336/Enoyl-CoA_hydratase"/>
</dbReference>
<dbReference type="InterPro" id="IPR003965">
    <property type="entry name" value="Fatty_acid_synthase"/>
</dbReference>
<gene>
    <name evidence="3" type="ORF">BLA13014_00210</name>
</gene>
<protein>
    <submittedName>
        <fullName evidence="3">Dehydratase</fullName>
    </submittedName>
</protein>
<evidence type="ECO:0000313" key="4">
    <source>
        <dbReference type="Proteomes" id="UP000494261"/>
    </source>
</evidence>
<dbReference type="FunFam" id="3.10.129.10:FF:000042">
    <property type="entry name" value="MaoC domain protein dehydratase"/>
    <property type="match status" value="1"/>
</dbReference>
<dbReference type="GO" id="GO:0005835">
    <property type="term" value="C:fatty acid synthase complex"/>
    <property type="evidence" value="ECO:0007669"/>
    <property type="project" value="InterPro"/>
</dbReference>
<dbReference type="GO" id="GO:0004312">
    <property type="term" value="F:fatty acid synthase activity"/>
    <property type="evidence" value="ECO:0007669"/>
    <property type="project" value="InterPro"/>
</dbReference>
<dbReference type="AlphaFoldDB" id="A0A6P2H1J1"/>
<dbReference type="Proteomes" id="UP000494261">
    <property type="component" value="Unassembled WGS sequence"/>
</dbReference>
<evidence type="ECO:0000313" key="3">
    <source>
        <dbReference type="EMBL" id="VWB10863.1"/>
    </source>
</evidence>
<organism evidence="3 4">
    <name type="scientific">Burkholderia aenigmatica</name>
    <dbReference type="NCBI Taxonomy" id="2015348"/>
    <lineage>
        <taxon>Bacteria</taxon>
        <taxon>Pseudomonadati</taxon>
        <taxon>Pseudomonadota</taxon>
        <taxon>Betaproteobacteria</taxon>
        <taxon>Burkholderiales</taxon>
        <taxon>Burkholderiaceae</taxon>
        <taxon>Burkholderia</taxon>
        <taxon>Burkholderia cepacia complex</taxon>
    </lineage>
</organism>
<proteinExistence type="predicted"/>
<dbReference type="PRINTS" id="PR01483">
    <property type="entry name" value="FASYNTHASE"/>
</dbReference>